<evidence type="ECO:0000313" key="1">
    <source>
        <dbReference type="EMBL" id="CAH3037770.1"/>
    </source>
</evidence>
<feature type="non-terminal residue" evidence="1">
    <location>
        <position position="1"/>
    </location>
</feature>
<accession>A0AAU9VS55</accession>
<keyword evidence="2" id="KW-1185">Reference proteome</keyword>
<protein>
    <submittedName>
        <fullName evidence="1">Uncharacterized protein</fullName>
    </submittedName>
</protein>
<sequence length="129" mass="14927">HILDLWSTLAVARAKFLFKNEQDPFEKIPEIYKQEMPRLAVTRFSATLKKMNVDLFLSRVVEVITLVLAHEEDTRSKLSLSEYLSMVFDDSSDLEEIPDEVCVMHVVHAFKLAVEVREKDQGSRRSMLS</sequence>
<dbReference type="Proteomes" id="UP001159428">
    <property type="component" value="Unassembled WGS sequence"/>
</dbReference>
<evidence type="ECO:0000313" key="2">
    <source>
        <dbReference type="Proteomes" id="UP001159428"/>
    </source>
</evidence>
<name>A0AAU9VS55_9CNID</name>
<dbReference type="EMBL" id="CALNXJ010000004">
    <property type="protein sequence ID" value="CAH3037770.1"/>
    <property type="molecule type" value="Genomic_DNA"/>
</dbReference>
<proteinExistence type="predicted"/>
<gene>
    <name evidence="1" type="ORF">PMEA_00021346</name>
</gene>
<dbReference type="AlphaFoldDB" id="A0AAU9VS55"/>
<comment type="caution">
    <text evidence="1">The sequence shown here is derived from an EMBL/GenBank/DDBJ whole genome shotgun (WGS) entry which is preliminary data.</text>
</comment>
<reference evidence="1 2" key="1">
    <citation type="submission" date="2022-05" db="EMBL/GenBank/DDBJ databases">
        <authorList>
            <consortium name="Genoscope - CEA"/>
            <person name="William W."/>
        </authorList>
    </citation>
    <scope>NUCLEOTIDE SEQUENCE [LARGE SCALE GENOMIC DNA]</scope>
</reference>
<organism evidence="1 2">
    <name type="scientific">Pocillopora meandrina</name>
    <dbReference type="NCBI Taxonomy" id="46732"/>
    <lineage>
        <taxon>Eukaryota</taxon>
        <taxon>Metazoa</taxon>
        <taxon>Cnidaria</taxon>
        <taxon>Anthozoa</taxon>
        <taxon>Hexacorallia</taxon>
        <taxon>Scleractinia</taxon>
        <taxon>Astrocoeniina</taxon>
        <taxon>Pocilloporidae</taxon>
        <taxon>Pocillopora</taxon>
    </lineage>
</organism>